<dbReference type="EMBL" id="BQXS01011087">
    <property type="protein sequence ID" value="GKT35874.1"/>
    <property type="molecule type" value="Genomic_DNA"/>
</dbReference>
<keyword evidence="4 5" id="KW-0539">Nucleus</keyword>
<evidence type="ECO:0000256" key="1">
    <source>
        <dbReference type="ARBA" id="ARBA00004123"/>
    </source>
</evidence>
<comment type="caution">
    <text evidence="7">The sequence shown here is derived from an EMBL/GenBank/DDBJ whole genome shotgun (WGS) entry which is preliminary data.</text>
</comment>
<evidence type="ECO:0000256" key="3">
    <source>
        <dbReference type="ARBA" id="ARBA00022833"/>
    </source>
</evidence>
<proteinExistence type="inferred from homology"/>
<evidence type="ECO:0000256" key="2">
    <source>
        <dbReference type="ARBA" id="ARBA00009730"/>
    </source>
</evidence>
<comment type="similarity">
    <text evidence="2 5">Belongs to the ELOF1 family.</text>
</comment>
<reference evidence="7" key="1">
    <citation type="submission" date="2022-03" db="EMBL/GenBank/DDBJ databases">
        <title>Draft genome sequence of Aduncisulcus paluster, a free-living microaerophilic Fornicata.</title>
        <authorList>
            <person name="Yuyama I."/>
            <person name="Kume K."/>
            <person name="Tamura T."/>
            <person name="Inagaki Y."/>
            <person name="Hashimoto T."/>
        </authorList>
    </citation>
    <scope>NUCLEOTIDE SEQUENCE</scope>
    <source>
        <strain evidence="7">NY0171</strain>
    </source>
</reference>
<gene>
    <name evidence="7" type="ORF">ADUPG1_008942</name>
</gene>
<dbReference type="GO" id="GO:0003746">
    <property type="term" value="F:translation elongation factor activity"/>
    <property type="evidence" value="ECO:0007669"/>
    <property type="project" value="UniProtKB-KW"/>
</dbReference>
<evidence type="ECO:0000313" key="7">
    <source>
        <dbReference type="EMBL" id="GKT35874.1"/>
    </source>
</evidence>
<keyword evidence="7" id="KW-0251">Elongation factor</keyword>
<keyword evidence="3 5" id="KW-0862">Zinc</keyword>
<keyword evidence="5" id="KW-0805">Transcription regulation</keyword>
<feature type="region of interest" description="Disordered" evidence="6">
    <location>
        <begin position="98"/>
        <end position="171"/>
    </location>
</feature>
<evidence type="ECO:0000256" key="5">
    <source>
        <dbReference type="RuleBase" id="RU364033"/>
    </source>
</evidence>
<protein>
    <recommendedName>
        <fullName evidence="5">Transcription elongation factor 1 homolog</fullName>
    </recommendedName>
</protein>
<keyword evidence="7" id="KW-0648">Protein biosynthesis</keyword>
<comment type="subcellular location">
    <subcellularLocation>
        <location evidence="1 5">Nucleus</location>
    </subcellularLocation>
</comment>
<accession>A0ABQ5KWN7</accession>
<evidence type="ECO:0000313" key="8">
    <source>
        <dbReference type="Proteomes" id="UP001057375"/>
    </source>
</evidence>
<name>A0ABQ5KWN7_9EUKA</name>
<dbReference type="Pfam" id="PF05129">
    <property type="entry name" value="Zn_ribbon_Elf1"/>
    <property type="match status" value="1"/>
</dbReference>
<keyword evidence="8" id="KW-1185">Reference proteome</keyword>
<dbReference type="Proteomes" id="UP001057375">
    <property type="component" value="Unassembled WGS sequence"/>
</dbReference>
<keyword evidence="5" id="KW-0863">Zinc-finger</keyword>
<evidence type="ECO:0000256" key="4">
    <source>
        <dbReference type="ARBA" id="ARBA00023242"/>
    </source>
</evidence>
<dbReference type="PANTHER" id="PTHR20934:SF0">
    <property type="entry name" value="TRANSCRIPTION ELONGATION FACTOR 1 HOMOLOG"/>
    <property type="match status" value="1"/>
</dbReference>
<dbReference type="InterPro" id="IPR038567">
    <property type="entry name" value="T_Elf1_sf"/>
</dbReference>
<keyword evidence="5" id="KW-0479">Metal-binding</keyword>
<feature type="compositionally biased region" description="Acidic residues" evidence="6">
    <location>
        <begin position="145"/>
        <end position="171"/>
    </location>
</feature>
<comment type="function">
    <text evidence="5">Transcription elongation factor implicated in the maintenance of proper chromatin structure in actively transcribed regions.</text>
</comment>
<sequence length="171" mass="19149">MGKKRKRKQPPKPQKSTKLPTHFNCPYCNADRSIGIKMDAKDKGQGRSSSATVSCSACEFSKKIPIKPGMIHQTDIYHSFLDDAHEEKDAAARDLLSHRRGEIDDYDPSGLDDDLEGEGRHRSSHSYVARDEYDLLPGEGGRDTMDDDIGIALDDDDDDEMMLPDDSFDDD</sequence>
<feature type="region of interest" description="Disordered" evidence="6">
    <location>
        <begin position="1"/>
        <end position="22"/>
    </location>
</feature>
<dbReference type="Gene3D" id="2.20.25.190">
    <property type="match status" value="1"/>
</dbReference>
<organism evidence="7 8">
    <name type="scientific">Aduncisulcus paluster</name>
    <dbReference type="NCBI Taxonomy" id="2918883"/>
    <lineage>
        <taxon>Eukaryota</taxon>
        <taxon>Metamonada</taxon>
        <taxon>Carpediemonas-like organisms</taxon>
        <taxon>Aduncisulcus</taxon>
    </lineage>
</organism>
<dbReference type="InterPro" id="IPR007808">
    <property type="entry name" value="Elf1"/>
</dbReference>
<evidence type="ECO:0000256" key="6">
    <source>
        <dbReference type="SAM" id="MobiDB-lite"/>
    </source>
</evidence>
<feature type="compositionally biased region" description="Acidic residues" evidence="6">
    <location>
        <begin position="104"/>
        <end position="116"/>
    </location>
</feature>
<dbReference type="SUPFAM" id="SSF57783">
    <property type="entry name" value="Zinc beta-ribbon"/>
    <property type="match status" value="1"/>
</dbReference>
<keyword evidence="5" id="KW-0804">Transcription</keyword>
<dbReference type="PANTHER" id="PTHR20934">
    <property type="entry name" value="TRANSCRIPTION ELONGATION FACTOR 1 HOMOLOG"/>
    <property type="match status" value="1"/>
</dbReference>
<feature type="compositionally biased region" description="Basic residues" evidence="6">
    <location>
        <begin position="1"/>
        <end position="10"/>
    </location>
</feature>